<gene>
    <name evidence="1" type="ORF">N7460_006848</name>
</gene>
<dbReference type="Proteomes" id="UP001219568">
    <property type="component" value="Unassembled WGS sequence"/>
</dbReference>
<proteinExistence type="predicted"/>
<evidence type="ECO:0000313" key="2">
    <source>
        <dbReference type="Proteomes" id="UP001219568"/>
    </source>
</evidence>
<accession>A0AAD6N8F1</accession>
<dbReference type="AlphaFoldDB" id="A0AAD6N8F1"/>
<reference evidence="1" key="2">
    <citation type="submission" date="2023-01" db="EMBL/GenBank/DDBJ databases">
        <authorList>
            <person name="Petersen C."/>
        </authorList>
    </citation>
    <scope>NUCLEOTIDE SEQUENCE</scope>
    <source>
        <strain evidence="1">IBT 15450</strain>
    </source>
</reference>
<organism evidence="1 2">
    <name type="scientific">Penicillium canescens</name>
    <dbReference type="NCBI Taxonomy" id="5083"/>
    <lineage>
        <taxon>Eukaryota</taxon>
        <taxon>Fungi</taxon>
        <taxon>Dikarya</taxon>
        <taxon>Ascomycota</taxon>
        <taxon>Pezizomycotina</taxon>
        <taxon>Eurotiomycetes</taxon>
        <taxon>Eurotiomycetidae</taxon>
        <taxon>Eurotiales</taxon>
        <taxon>Aspergillaceae</taxon>
        <taxon>Penicillium</taxon>
    </lineage>
</organism>
<evidence type="ECO:0000313" key="1">
    <source>
        <dbReference type="EMBL" id="KAJ6041458.1"/>
    </source>
</evidence>
<comment type="caution">
    <text evidence="1">The sequence shown here is derived from an EMBL/GenBank/DDBJ whole genome shotgun (WGS) entry which is preliminary data.</text>
</comment>
<reference evidence="1" key="1">
    <citation type="journal article" date="2023" name="IMA Fungus">
        <title>Comparative genomic study of the Penicillium genus elucidates a diverse pangenome and 15 lateral gene transfer events.</title>
        <authorList>
            <person name="Petersen C."/>
            <person name="Sorensen T."/>
            <person name="Nielsen M.R."/>
            <person name="Sondergaard T.E."/>
            <person name="Sorensen J.L."/>
            <person name="Fitzpatrick D.A."/>
            <person name="Frisvad J.C."/>
            <person name="Nielsen K.L."/>
        </authorList>
    </citation>
    <scope>NUCLEOTIDE SEQUENCE</scope>
    <source>
        <strain evidence="1">IBT 15450</strain>
    </source>
</reference>
<name>A0AAD6N8F1_PENCN</name>
<dbReference type="EMBL" id="JAQJZL010000005">
    <property type="protein sequence ID" value="KAJ6041458.1"/>
    <property type="molecule type" value="Genomic_DNA"/>
</dbReference>
<keyword evidence="2" id="KW-1185">Reference proteome</keyword>
<protein>
    <submittedName>
        <fullName evidence="1">Uncharacterized protein</fullName>
    </submittedName>
</protein>
<sequence length="153" mass="17518">MMKVPSNTDTFGPGIPLYYAQSEKLSESPYGMPWDGPKLSEARTASALIKHFDPVAISARMSLLIKQGDDDEVVESLPFYLSLDTRLAKVYETIRTKTKDMGDDKKPHLIIESFEQDLAYRTFANTNDTDERNSYKPNLRVIYFNVTYKIHIE</sequence>